<dbReference type="AlphaFoldDB" id="A0A392NTY9"/>
<sequence>MLKLSFFSFYVTVHSTFGGNPLASAVAIASLEVIKEERLTE</sequence>
<dbReference type="Proteomes" id="UP000265520">
    <property type="component" value="Unassembled WGS sequence"/>
</dbReference>
<keyword evidence="1" id="KW-0808">Transferase</keyword>
<keyword evidence="2" id="KW-1185">Reference proteome</keyword>
<evidence type="ECO:0000313" key="1">
    <source>
        <dbReference type="EMBL" id="MCI03297.1"/>
    </source>
</evidence>
<proteinExistence type="predicted"/>
<accession>A0A392NTY9</accession>
<name>A0A392NTY9_9FABA</name>
<dbReference type="GO" id="GO:0008483">
    <property type="term" value="F:transaminase activity"/>
    <property type="evidence" value="ECO:0007669"/>
    <property type="project" value="UniProtKB-KW"/>
</dbReference>
<dbReference type="InterPro" id="IPR015424">
    <property type="entry name" value="PyrdxlP-dep_Trfase"/>
</dbReference>
<dbReference type="Gene3D" id="3.90.1150.10">
    <property type="entry name" value="Aspartate Aminotransferase, domain 1"/>
    <property type="match status" value="1"/>
</dbReference>
<reference evidence="1 2" key="1">
    <citation type="journal article" date="2018" name="Front. Plant Sci.">
        <title>Red Clover (Trifolium pratense) and Zigzag Clover (T. medium) - A Picture of Genomic Similarities and Differences.</title>
        <authorList>
            <person name="Dluhosova J."/>
            <person name="Istvanek J."/>
            <person name="Nedelnik J."/>
            <person name="Repkova J."/>
        </authorList>
    </citation>
    <scope>NUCLEOTIDE SEQUENCE [LARGE SCALE GENOMIC DNA]</scope>
    <source>
        <strain evidence="2">cv. 10/8</strain>
        <tissue evidence="1">Leaf</tissue>
    </source>
</reference>
<keyword evidence="1" id="KW-0032">Aminotransferase</keyword>
<feature type="non-terminal residue" evidence="1">
    <location>
        <position position="41"/>
    </location>
</feature>
<dbReference type="EMBL" id="LXQA010051736">
    <property type="protein sequence ID" value="MCI03297.1"/>
    <property type="molecule type" value="Genomic_DNA"/>
</dbReference>
<protein>
    <submittedName>
        <fullName evidence="1">Ornithine delta aminotransferase</fullName>
    </submittedName>
</protein>
<organism evidence="1 2">
    <name type="scientific">Trifolium medium</name>
    <dbReference type="NCBI Taxonomy" id="97028"/>
    <lineage>
        <taxon>Eukaryota</taxon>
        <taxon>Viridiplantae</taxon>
        <taxon>Streptophyta</taxon>
        <taxon>Embryophyta</taxon>
        <taxon>Tracheophyta</taxon>
        <taxon>Spermatophyta</taxon>
        <taxon>Magnoliopsida</taxon>
        <taxon>eudicotyledons</taxon>
        <taxon>Gunneridae</taxon>
        <taxon>Pentapetalae</taxon>
        <taxon>rosids</taxon>
        <taxon>fabids</taxon>
        <taxon>Fabales</taxon>
        <taxon>Fabaceae</taxon>
        <taxon>Papilionoideae</taxon>
        <taxon>50 kb inversion clade</taxon>
        <taxon>NPAAA clade</taxon>
        <taxon>Hologalegina</taxon>
        <taxon>IRL clade</taxon>
        <taxon>Trifolieae</taxon>
        <taxon>Trifolium</taxon>
    </lineage>
</organism>
<dbReference type="InterPro" id="IPR015422">
    <property type="entry name" value="PyrdxlP-dep_Trfase_small"/>
</dbReference>
<comment type="caution">
    <text evidence="1">The sequence shown here is derived from an EMBL/GenBank/DDBJ whole genome shotgun (WGS) entry which is preliminary data.</text>
</comment>
<evidence type="ECO:0000313" key="2">
    <source>
        <dbReference type="Proteomes" id="UP000265520"/>
    </source>
</evidence>
<dbReference type="SUPFAM" id="SSF53383">
    <property type="entry name" value="PLP-dependent transferases"/>
    <property type="match status" value="1"/>
</dbReference>